<accession>A0A561US64</accession>
<comment type="caution">
    <text evidence="1">The sequence shown here is derived from an EMBL/GenBank/DDBJ whole genome shotgun (WGS) entry which is preliminary data.</text>
</comment>
<dbReference type="EMBL" id="VIWW01000001">
    <property type="protein sequence ID" value="TWG02212.1"/>
    <property type="molecule type" value="Genomic_DNA"/>
</dbReference>
<evidence type="ECO:0000313" key="1">
    <source>
        <dbReference type="EMBL" id="TWG02212.1"/>
    </source>
</evidence>
<dbReference type="Proteomes" id="UP000318186">
    <property type="component" value="Unassembled WGS sequence"/>
</dbReference>
<evidence type="ECO:0000313" key="2">
    <source>
        <dbReference type="Proteomes" id="UP000318186"/>
    </source>
</evidence>
<dbReference type="AlphaFoldDB" id="A0A561US64"/>
<sequence length="54" mass="6160">MDVVLEMDKKSGLFSEGSDSYRSFQVGLNDFQGTDWAAYLNQWLAQVGGQRNWL</sequence>
<proteinExistence type="predicted"/>
<organism evidence="1 2">
    <name type="scientific">Streptomyces brevispora</name>
    <dbReference type="NCBI Taxonomy" id="887462"/>
    <lineage>
        <taxon>Bacteria</taxon>
        <taxon>Bacillati</taxon>
        <taxon>Actinomycetota</taxon>
        <taxon>Actinomycetes</taxon>
        <taxon>Kitasatosporales</taxon>
        <taxon>Streptomycetaceae</taxon>
        <taxon>Streptomyces</taxon>
    </lineage>
</organism>
<reference evidence="1 2" key="1">
    <citation type="submission" date="2019-06" db="EMBL/GenBank/DDBJ databases">
        <title>Sequencing the genomes of 1000 actinobacteria strains.</title>
        <authorList>
            <person name="Klenk H.-P."/>
        </authorList>
    </citation>
    <scope>NUCLEOTIDE SEQUENCE [LARGE SCALE GENOMIC DNA]</scope>
    <source>
        <strain evidence="1 2">DSM 42059</strain>
    </source>
</reference>
<name>A0A561US64_9ACTN</name>
<protein>
    <submittedName>
        <fullName evidence="1">Uncharacterized protein</fullName>
    </submittedName>
</protein>
<gene>
    <name evidence="1" type="ORF">FHX80_11617</name>
</gene>